<evidence type="ECO:0000256" key="10">
    <source>
        <dbReference type="ARBA" id="ARBA00023004"/>
    </source>
</evidence>
<dbReference type="InterPro" id="IPR052168">
    <property type="entry name" value="Cytochrome_b561_oxidase"/>
</dbReference>
<evidence type="ECO:0000313" key="15">
    <source>
        <dbReference type="EMBL" id="NTS64685.1"/>
    </source>
</evidence>
<keyword evidence="7" id="KW-0479">Metal-binding</keyword>
<keyword evidence="11 13" id="KW-0472">Membrane</keyword>
<dbReference type="Pfam" id="PF01292">
    <property type="entry name" value="Ni_hydr_CYTB"/>
    <property type="match status" value="1"/>
</dbReference>
<feature type="transmembrane region" description="Helical" evidence="13">
    <location>
        <begin position="145"/>
        <end position="166"/>
    </location>
</feature>
<feature type="transmembrane region" description="Helical" evidence="13">
    <location>
        <begin position="44"/>
        <end position="66"/>
    </location>
</feature>
<dbReference type="PANTHER" id="PTHR30529:SF1">
    <property type="entry name" value="CYTOCHROME B561 HOMOLOG 2"/>
    <property type="match status" value="1"/>
</dbReference>
<evidence type="ECO:0000256" key="2">
    <source>
        <dbReference type="ARBA" id="ARBA00004651"/>
    </source>
</evidence>
<evidence type="ECO:0000256" key="13">
    <source>
        <dbReference type="SAM" id="Phobius"/>
    </source>
</evidence>
<keyword evidence="4" id="KW-1003">Cell membrane</keyword>
<evidence type="ECO:0000256" key="9">
    <source>
        <dbReference type="ARBA" id="ARBA00022989"/>
    </source>
</evidence>
<organism evidence="15 16">
    <name type="scientific">Sphingomonas hominis</name>
    <dbReference type="NCBI Taxonomy" id="2741495"/>
    <lineage>
        <taxon>Bacteria</taxon>
        <taxon>Pseudomonadati</taxon>
        <taxon>Pseudomonadota</taxon>
        <taxon>Alphaproteobacteria</taxon>
        <taxon>Sphingomonadales</taxon>
        <taxon>Sphingomonadaceae</taxon>
        <taxon>Sphingomonas</taxon>
    </lineage>
</organism>
<evidence type="ECO:0000313" key="16">
    <source>
        <dbReference type="Proteomes" id="UP000621447"/>
    </source>
</evidence>
<protein>
    <submittedName>
        <fullName evidence="15">Cytochrome b</fullName>
    </submittedName>
</protein>
<feature type="domain" description="Cytochrome b561 bacterial/Ni-hydrogenase" evidence="14">
    <location>
        <begin position="10"/>
        <end position="179"/>
    </location>
</feature>
<dbReference type="InterPro" id="IPR011577">
    <property type="entry name" value="Cyt_b561_bac/Ni-Hgenase"/>
</dbReference>
<reference evidence="15 16" key="1">
    <citation type="submission" date="2020-06" db="EMBL/GenBank/DDBJ databases">
        <title>Sphingomonas hominis sp. nov., a member of the Sphingomonas, isolated from the hair of a 22-year-old girl.</title>
        <authorList>
            <person name="Zhang D.-F."/>
            <person name="Cui X.-W."/>
        </authorList>
    </citation>
    <scope>NUCLEOTIDE SEQUENCE [LARGE SCALE GENOMIC DNA]</scope>
    <source>
        <strain evidence="15 16">HHU CXW</strain>
    </source>
</reference>
<dbReference type="EMBL" id="JABULH010000002">
    <property type="protein sequence ID" value="NTS64685.1"/>
    <property type="molecule type" value="Genomic_DNA"/>
</dbReference>
<evidence type="ECO:0000256" key="4">
    <source>
        <dbReference type="ARBA" id="ARBA00022475"/>
    </source>
</evidence>
<evidence type="ECO:0000256" key="1">
    <source>
        <dbReference type="ARBA" id="ARBA00001970"/>
    </source>
</evidence>
<feature type="transmembrane region" description="Helical" evidence="13">
    <location>
        <begin position="86"/>
        <end position="108"/>
    </location>
</feature>
<keyword evidence="10" id="KW-0408">Iron</keyword>
<sequence>MMRSRTDTARYSSVAIAFHWTIALLVIVNLVIGIGHESIPALRAWMGAHKAIGITVLALTLARVAWRLTHRPPPLPLGTPAWERVAAHATHWSLYALMLAMPLTGWALVSGPESTRPLSWFGLFDVPLLPVAGATADAADKVHGLLGWLMLALVVLHVAAALRHHLILRDHVLARMMPGLHRGARRGDAIVR</sequence>
<comment type="caution">
    <text evidence="15">The sequence shown here is derived from an EMBL/GenBank/DDBJ whole genome shotgun (WGS) entry which is preliminary data.</text>
</comment>
<evidence type="ECO:0000256" key="8">
    <source>
        <dbReference type="ARBA" id="ARBA00022982"/>
    </source>
</evidence>
<evidence type="ECO:0000256" key="3">
    <source>
        <dbReference type="ARBA" id="ARBA00022448"/>
    </source>
</evidence>
<evidence type="ECO:0000256" key="12">
    <source>
        <dbReference type="ARBA" id="ARBA00037975"/>
    </source>
</evidence>
<dbReference type="Gene3D" id="1.20.950.20">
    <property type="entry name" value="Transmembrane di-heme cytochromes, Chain C"/>
    <property type="match status" value="1"/>
</dbReference>
<comment type="cofactor">
    <cofactor evidence="1">
        <name>heme b</name>
        <dbReference type="ChEBI" id="CHEBI:60344"/>
    </cofactor>
</comment>
<comment type="subcellular location">
    <subcellularLocation>
        <location evidence="2">Cell membrane</location>
        <topology evidence="2">Multi-pass membrane protein</topology>
    </subcellularLocation>
</comment>
<keyword evidence="16" id="KW-1185">Reference proteome</keyword>
<keyword evidence="9 13" id="KW-1133">Transmembrane helix</keyword>
<gene>
    <name evidence="15" type="ORF">HRV97_05895</name>
</gene>
<dbReference type="InterPro" id="IPR016174">
    <property type="entry name" value="Di-haem_cyt_TM"/>
</dbReference>
<name>A0ABX2JE07_9SPHN</name>
<feature type="transmembrane region" description="Helical" evidence="13">
    <location>
        <begin position="12"/>
        <end position="32"/>
    </location>
</feature>
<keyword evidence="5" id="KW-0349">Heme</keyword>
<keyword evidence="3" id="KW-0813">Transport</keyword>
<evidence type="ECO:0000256" key="6">
    <source>
        <dbReference type="ARBA" id="ARBA00022692"/>
    </source>
</evidence>
<keyword evidence="8" id="KW-0249">Electron transport</keyword>
<dbReference type="Proteomes" id="UP000621447">
    <property type="component" value="Unassembled WGS sequence"/>
</dbReference>
<evidence type="ECO:0000256" key="5">
    <source>
        <dbReference type="ARBA" id="ARBA00022617"/>
    </source>
</evidence>
<dbReference type="RefSeq" id="WP_174192977.1">
    <property type="nucleotide sequence ID" value="NZ_JABULH010000002.1"/>
</dbReference>
<accession>A0ABX2JE07</accession>
<keyword evidence="6 13" id="KW-0812">Transmembrane</keyword>
<evidence type="ECO:0000259" key="14">
    <source>
        <dbReference type="Pfam" id="PF01292"/>
    </source>
</evidence>
<evidence type="ECO:0000256" key="7">
    <source>
        <dbReference type="ARBA" id="ARBA00022723"/>
    </source>
</evidence>
<dbReference type="PANTHER" id="PTHR30529">
    <property type="entry name" value="CYTOCHROME B561"/>
    <property type="match status" value="1"/>
</dbReference>
<dbReference type="SUPFAM" id="SSF81342">
    <property type="entry name" value="Transmembrane di-heme cytochromes"/>
    <property type="match status" value="1"/>
</dbReference>
<evidence type="ECO:0000256" key="11">
    <source>
        <dbReference type="ARBA" id="ARBA00023136"/>
    </source>
</evidence>
<proteinExistence type="inferred from homology"/>
<comment type="similarity">
    <text evidence="12">Belongs to the cytochrome b561 family.</text>
</comment>